<gene>
    <name evidence="2" type="ORF">G7Z17_g2016</name>
</gene>
<dbReference type="OrthoDB" id="202203at2759"/>
<feature type="domain" description="FAD/NAD(P)-binding" evidence="1">
    <location>
        <begin position="52"/>
        <end position="243"/>
    </location>
</feature>
<organism evidence="2 3">
    <name type="scientific">Cylindrodendrum hubeiense</name>
    <dbReference type="NCBI Taxonomy" id="595255"/>
    <lineage>
        <taxon>Eukaryota</taxon>
        <taxon>Fungi</taxon>
        <taxon>Dikarya</taxon>
        <taxon>Ascomycota</taxon>
        <taxon>Pezizomycotina</taxon>
        <taxon>Sordariomycetes</taxon>
        <taxon>Hypocreomycetidae</taxon>
        <taxon>Hypocreales</taxon>
        <taxon>Nectriaceae</taxon>
        <taxon>Cylindrodendrum</taxon>
    </lineage>
</organism>
<reference evidence="2" key="1">
    <citation type="submission" date="2020-03" db="EMBL/GenBank/DDBJ databases">
        <title>Draft Genome Sequence of Cylindrodendrum hubeiense.</title>
        <authorList>
            <person name="Buettner E."/>
            <person name="Kellner H."/>
        </authorList>
    </citation>
    <scope>NUCLEOTIDE SEQUENCE</scope>
    <source>
        <strain evidence="2">IHI 201604</strain>
    </source>
</reference>
<dbReference type="PANTHER" id="PTHR43735">
    <property type="entry name" value="APOPTOSIS-INDUCING FACTOR 1"/>
    <property type="match status" value="1"/>
</dbReference>
<accession>A0A9P5HII4</accession>
<evidence type="ECO:0000259" key="1">
    <source>
        <dbReference type="Pfam" id="PF07992"/>
    </source>
</evidence>
<dbReference type="SUPFAM" id="SSF51905">
    <property type="entry name" value="FAD/NAD(P)-binding domain"/>
    <property type="match status" value="1"/>
</dbReference>
<dbReference type="InterPro" id="IPR023753">
    <property type="entry name" value="FAD/NAD-binding_dom"/>
</dbReference>
<evidence type="ECO:0000313" key="2">
    <source>
        <dbReference type="EMBL" id="KAF7555730.1"/>
    </source>
</evidence>
<dbReference type="GO" id="GO:0050660">
    <property type="term" value="F:flavin adenine dinucleotide binding"/>
    <property type="evidence" value="ECO:0007669"/>
    <property type="project" value="TreeGrafter"/>
</dbReference>
<sequence length="325" mass="35511">MGQPVKILVAGGSYAGLSAASHLYDLVYKGQSPAACEVEITVVDERDGYSTGLRRNWPAAPRSLNRHEHLSDVHQHISSIQKSRHVVVVGGGAVGVEMASEMKLLYPDLEVTLAHSRDKLLSSEPLPEVTKQKILQLLKELGVRVLLGHRLEEMEAVQNDDGEATYNLSFSNGLNMSANSILHATSGSSPSTEFLPSAAVDSKGYVKVQPSLMFDKSIPNHQYHFSAGDINRWSGIKRCGVAMHGGQIVAHNIYQQILKDKLNQEPNFKDMDQVPPMIALAIGNSAVAYAAESGTTWGRAVRETYFGQDYCWSFCWNQMGLNGSA</sequence>
<dbReference type="EMBL" id="JAANBB010000018">
    <property type="protein sequence ID" value="KAF7555730.1"/>
    <property type="molecule type" value="Genomic_DNA"/>
</dbReference>
<dbReference type="PANTHER" id="PTHR43735:SF24">
    <property type="entry name" value="NUCLEOTIDE-DISULPHIDE OXIDOREDUCTASE AMID-LIKE, PUTATIVE (AFU_ORTHOLOGUE AFUA_1G17180)-RELATED"/>
    <property type="match status" value="1"/>
</dbReference>
<keyword evidence="3" id="KW-1185">Reference proteome</keyword>
<dbReference type="GO" id="GO:0005737">
    <property type="term" value="C:cytoplasm"/>
    <property type="evidence" value="ECO:0007669"/>
    <property type="project" value="TreeGrafter"/>
</dbReference>
<proteinExistence type="predicted"/>
<name>A0A9P5HII4_9HYPO</name>
<dbReference type="GO" id="GO:0004174">
    <property type="term" value="F:electron-transferring-flavoprotein dehydrogenase activity"/>
    <property type="evidence" value="ECO:0007669"/>
    <property type="project" value="TreeGrafter"/>
</dbReference>
<comment type="caution">
    <text evidence="2">The sequence shown here is derived from an EMBL/GenBank/DDBJ whole genome shotgun (WGS) entry which is preliminary data.</text>
</comment>
<evidence type="ECO:0000313" key="3">
    <source>
        <dbReference type="Proteomes" id="UP000722485"/>
    </source>
</evidence>
<protein>
    <recommendedName>
        <fullName evidence="1">FAD/NAD(P)-binding domain-containing protein</fullName>
    </recommendedName>
</protein>
<dbReference type="Pfam" id="PF07992">
    <property type="entry name" value="Pyr_redox_2"/>
    <property type="match status" value="1"/>
</dbReference>
<dbReference type="AlphaFoldDB" id="A0A9P5HII4"/>
<dbReference type="Proteomes" id="UP000722485">
    <property type="component" value="Unassembled WGS sequence"/>
</dbReference>
<dbReference type="InterPro" id="IPR036188">
    <property type="entry name" value="FAD/NAD-bd_sf"/>
</dbReference>
<dbReference type="Gene3D" id="3.50.50.60">
    <property type="entry name" value="FAD/NAD(P)-binding domain"/>
    <property type="match status" value="2"/>
</dbReference>